<name>A0A6J4PSQ9_9CYAN</name>
<dbReference type="AlphaFoldDB" id="A0A6J4PSQ9"/>
<accession>A0A6J4PSQ9</accession>
<reference evidence="1" key="1">
    <citation type="submission" date="2020-02" db="EMBL/GenBank/DDBJ databases">
        <authorList>
            <person name="Meier V. D."/>
        </authorList>
    </citation>
    <scope>NUCLEOTIDE SEQUENCE</scope>
    <source>
        <strain evidence="1">AVDCRST_MAG84</strain>
    </source>
</reference>
<proteinExistence type="predicted"/>
<protein>
    <submittedName>
        <fullName evidence="1">Uncharacterized protein</fullName>
    </submittedName>
</protein>
<gene>
    <name evidence="1" type="ORF">AVDCRST_MAG84-7146</name>
</gene>
<sequence>MRMRDAGESAAIALICIWGGISLSDLPVLLKYRFGCGAKFKNAFSVNLFF</sequence>
<organism evidence="1">
    <name type="scientific">uncultured Microcoleus sp</name>
    <dbReference type="NCBI Taxonomy" id="259945"/>
    <lineage>
        <taxon>Bacteria</taxon>
        <taxon>Bacillati</taxon>
        <taxon>Cyanobacteriota</taxon>
        <taxon>Cyanophyceae</taxon>
        <taxon>Oscillatoriophycideae</taxon>
        <taxon>Oscillatoriales</taxon>
        <taxon>Microcoleaceae</taxon>
        <taxon>Microcoleus</taxon>
        <taxon>environmental samples</taxon>
    </lineage>
</organism>
<evidence type="ECO:0000313" key="1">
    <source>
        <dbReference type="EMBL" id="CAA9420728.1"/>
    </source>
</evidence>
<dbReference type="EMBL" id="CADCTZ010001814">
    <property type="protein sequence ID" value="CAA9420728.1"/>
    <property type="molecule type" value="Genomic_DNA"/>
</dbReference>